<keyword evidence="9" id="KW-1185">Reference proteome</keyword>
<dbReference type="CDD" id="cd01115">
    <property type="entry name" value="SLC13_permease"/>
    <property type="match status" value="1"/>
</dbReference>
<name>A0A222GAN1_9GAMM</name>
<keyword evidence="5 6" id="KW-0472">Membrane</keyword>
<dbReference type="Pfam" id="PF03600">
    <property type="entry name" value="CitMHS"/>
    <property type="match status" value="1"/>
</dbReference>
<dbReference type="EMBL" id="CP020465">
    <property type="protein sequence ID" value="ASP48956.1"/>
    <property type="molecule type" value="Genomic_DNA"/>
</dbReference>
<accession>A0A222GAN1</accession>
<feature type="transmembrane region" description="Helical" evidence="6">
    <location>
        <begin position="345"/>
        <end position="368"/>
    </location>
</feature>
<dbReference type="RefSeq" id="WP_081152639.1">
    <property type="nucleotide sequence ID" value="NZ_CP020465.1"/>
</dbReference>
<evidence type="ECO:0000256" key="6">
    <source>
        <dbReference type="SAM" id="Phobius"/>
    </source>
</evidence>
<feature type="transmembrane region" description="Helical" evidence="6">
    <location>
        <begin position="205"/>
        <end position="228"/>
    </location>
</feature>
<feature type="transmembrane region" description="Helical" evidence="6">
    <location>
        <begin position="135"/>
        <end position="154"/>
    </location>
</feature>
<organism evidence="8 9">
    <name type="scientific">Cognaticolwellia beringensis</name>
    <dbReference type="NCBI Taxonomy" id="1967665"/>
    <lineage>
        <taxon>Bacteria</taxon>
        <taxon>Pseudomonadati</taxon>
        <taxon>Pseudomonadota</taxon>
        <taxon>Gammaproteobacteria</taxon>
        <taxon>Alteromonadales</taxon>
        <taxon>Colwelliaceae</taxon>
        <taxon>Cognaticolwellia</taxon>
    </lineage>
</organism>
<reference evidence="8 9" key="1">
    <citation type="submission" date="2017-08" db="EMBL/GenBank/DDBJ databases">
        <title>Complete genome of Colwellia sp. NB097-1, a psychrophile bacterium ioslated from Bering Sea.</title>
        <authorList>
            <person name="Chen X."/>
        </authorList>
    </citation>
    <scope>NUCLEOTIDE SEQUENCE [LARGE SCALE GENOMIC DNA]</scope>
    <source>
        <strain evidence="8 9">NB097-1</strain>
    </source>
</reference>
<dbReference type="PANTHER" id="PTHR10283">
    <property type="entry name" value="SOLUTE CARRIER FAMILY 13 MEMBER"/>
    <property type="match status" value="1"/>
</dbReference>
<evidence type="ECO:0000256" key="1">
    <source>
        <dbReference type="ARBA" id="ARBA00004141"/>
    </source>
</evidence>
<dbReference type="AlphaFoldDB" id="A0A222GAN1"/>
<dbReference type="Proteomes" id="UP000202259">
    <property type="component" value="Chromosome"/>
</dbReference>
<comment type="subcellular location">
    <subcellularLocation>
        <location evidence="1">Membrane</location>
        <topology evidence="1">Multi-pass membrane protein</topology>
    </subcellularLocation>
</comment>
<dbReference type="NCBIfam" id="TIGR00785">
    <property type="entry name" value="dass"/>
    <property type="match status" value="1"/>
</dbReference>
<evidence type="ECO:0000256" key="3">
    <source>
        <dbReference type="ARBA" id="ARBA00022692"/>
    </source>
</evidence>
<keyword evidence="2" id="KW-0813">Transport</keyword>
<feature type="transmembrane region" description="Helical" evidence="6">
    <location>
        <begin position="166"/>
        <end position="185"/>
    </location>
</feature>
<gene>
    <name evidence="8" type="ORF">B5D82_14965</name>
</gene>
<dbReference type="InterPro" id="IPR004680">
    <property type="entry name" value="Cit_transptr-like_dom"/>
</dbReference>
<evidence type="ECO:0000256" key="2">
    <source>
        <dbReference type="ARBA" id="ARBA00022448"/>
    </source>
</evidence>
<keyword evidence="4 6" id="KW-1133">Transmembrane helix</keyword>
<feature type="transmembrane region" description="Helical" evidence="6">
    <location>
        <begin position="6"/>
        <end position="23"/>
    </location>
</feature>
<evidence type="ECO:0000313" key="8">
    <source>
        <dbReference type="EMBL" id="ASP48956.1"/>
    </source>
</evidence>
<dbReference type="InterPro" id="IPR001898">
    <property type="entry name" value="SLC13A/DASS"/>
</dbReference>
<evidence type="ECO:0000256" key="5">
    <source>
        <dbReference type="ARBA" id="ARBA00023136"/>
    </source>
</evidence>
<feature type="transmembrane region" description="Helical" evidence="6">
    <location>
        <begin position="277"/>
        <end position="298"/>
    </location>
</feature>
<keyword evidence="3 6" id="KW-0812">Transmembrane</keyword>
<dbReference type="PANTHER" id="PTHR10283:SF82">
    <property type="entry name" value="SOLUTE CARRIER FAMILY 13 MEMBER 2"/>
    <property type="match status" value="1"/>
</dbReference>
<dbReference type="KEGG" id="cber:B5D82_14965"/>
<dbReference type="GO" id="GO:0005886">
    <property type="term" value="C:plasma membrane"/>
    <property type="evidence" value="ECO:0007669"/>
    <property type="project" value="TreeGrafter"/>
</dbReference>
<dbReference type="GO" id="GO:1905039">
    <property type="term" value="P:carboxylic acid transmembrane transport"/>
    <property type="evidence" value="ECO:0007669"/>
    <property type="project" value="UniProtKB-ARBA"/>
</dbReference>
<feature type="transmembrane region" description="Helical" evidence="6">
    <location>
        <begin position="75"/>
        <end position="94"/>
    </location>
</feature>
<evidence type="ECO:0000259" key="7">
    <source>
        <dbReference type="Pfam" id="PF03600"/>
    </source>
</evidence>
<protein>
    <submittedName>
        <fullName evidence="8">Sodium:dicarboxylate symporter</fullName>
    </submittedName>
</protein>
<proteinExistence type="predicted"/>
<dbReference type="GO" id="GO:0008514">
    <property type="term" value="F:organic anion transmembrane transporter activity"/>
    <property type="evidence" value="ECO:0007669"/>
    <property type="project" value="UniProtKB-ARBA"/>
</dbReference>
<feature type="transmembrane region" description="Helical" evidence="6">
    <location>
        <begin position="438"/>
        <end position="457"/>
    </location>
</feature>
<feature type="domain" description="Citrate transporter-like" evidence="7">
    <location>
        <begin position="43"/>
        <end position="393"/>
    </location>
</feature>
<sequence length="458" mass="48978">MKLTRQSFIPLAPVIAICFYFILQALGLESKASIAAAITLLTVIWWVTEALPIPATSLVPFALLPLFGVVDHKTVASSLGSHVILLLMGAFMLSKAIEKSGAHERLAVYMVRMVGVDSGRRMVLGFMIASAFLSMWISNTATTLIMLPIALAILKHIDNQKLKVALILGIAYAANVGGVGTPIGTPPNVIFMGIYEEQTGIEYGFLEWMKIGVPIVVLAVPIMAFWLTRNVKLEQDIHLPVLGPWRAEETRTLWVFGLTALAWITRSEPFGGWSGVFGVEIAGDSTIALLAVVLMFIVPNGKGSRLLDWDSAKTIPWGMLLLFAGGIALAKGFVASGLSDLLGQWLATFANLPAIIMILTICLVVTYLTEITSNTATATLLMPILAAAAIASGYDPKVLMVPAAICASCAFMLPVATAPNAIAYGTGEIEIQDMVREGAVLSFIIACLVGITCYLLLL</sequence>
<evidence type="ECO:0000256" key="4">
    <source>
        <dbReference type="ARBA" id="ARBA00022989"/>
    </source>
</evidence>
<feature type="transmembrane region" description="Helical" evidence="6">
    <location>
        <begin position="400"/>
        <end position="426"/>
    </location>
</feature>
<evidence type="ECO:0000313" key="9">
    <source>
        <dbReference type="Proteomes" id="UP000202259"/>
    </source>
</evidence>
<feature type="transmembrane region" description="Helical" evidence="6">
    <location>
        <begin position="375"/>
        <end position="394"/>
    </location>
</feature>
<dbReference type="OrthoDB" id="9766267at2"/>
<feature type="transmembrane region" description="Helical" evidence="6">
    <location>
        <begin position="319"/>
        <end position="339"/>
    </location>
</feature>